<dbReference type="InterPro" id="IPR036249">
    <property type="entry name" value="Thioredoxin-like_sf"/>
</dbReference>
<feature type="compositionally biased region" description="Basic and acidic residues" evidence="1">
    <location>
        <begin position="13"/>
        <end position="36"/>
    </location>
</feature>
<dbReference type="FunFam" id="3.40.30.10:FF:000628">
    <property type="entry name" value="Glutaredoxin-like protein C5orf63 homolog"/>
    <property type="match status" value="1"/>
</dbReference>
<dbReference type="PANTHER" id="PTHR33558:SF1">
    <property type="entry name" value="GLUTAREDOXIN-LIKE PROTEIN C5ORF63 HOMOLOG"/>
    <property type="match status" value="1"/>
</dbReference>
<protein>
    <recommendedName>
        <fullName evidence="4">Glutaredoxin-like protein</fullName>
    </recommendedName>
</protein>
<accession>A0A672UXZ6</accession>
<dbReference type="Pfam" id="PF05768">
    <property type="entry name" value="Glrx-like"/>
    <property type="match status" value="1"/>
</dbReference>
<dbReference type="SUPFAM" id="SSF52833">
    <property type="entry name" value="Thioredoxin-like"/>
    <property type="match status" value="1"/>
</dbReference>
<evidence type="ECO:0000313" key="2">
    <source>
        <dbReference type="Ensembl" id="ENSSHBP00005019818.1"/>
    </source>
</evidence>
<keyword evidence="3" id="KW-1185">Reference proteome</keyword>
<gene>
    <name evidence="2" type="primary">CZH5orf63</name>
</gene>
<dbReference type="Gene3D" id="3.40.30.10">
    <property type="entry name" value="Glutaredoxin"/>
    <property type="match status" value="1"/>
</dbReference>
<feature type="region of interest" description="Disordered" evidence="1">
    <location>
        <begin position="1"/>
        <end position="83"/>
    </location>
</feature>
<reference evidence="2 3" key="1">
    <citation type="submission" date="2019-11" db="EMBL/GenBank/DDBJ databases">
        <title>Strigops habroptila (kakapo) genome, bStrHab1, primary haplotype, v2.</title>
        <authorList>
            <person name="Jarvis E.D."/>
            <person name="Howard J."/>
            <person name="Rhie A."/>
            <person name="Phillippy A."/>
            <person name="Korlach J."/>
            <person name="Digby A."/>
            <person name="Iorns D."/>
            <person name="Eason D."/>
            <person name="Robertson B."/>
            <person name="Raemaekers T."/>
            <person name="Howe K."/>
            <person name="Lewin H."/>
            <person name="Damas J."/>
            <person name="Hastie A."/>
            <person name="Tracey A."/>
            <person name="Chow W."/>
            <person name="Fedrigo O."/>
        </authorList>
    </citation>
    <scope>NUCLEOTIDE SEQUENCE [LARGE SCALE GENOMIC DNA]</scope>
</reference>
<dbReference type="OrthoDB" id="429967at2759"/>
<name>A0A672UXZ6_STRHB</name>
<reference evidence="2" key="3">
    <citation type="submission" date="2025-09" db="UniProtKB">
        <authorList>
            <consortium name="Ensembl"/>
        </authorList>
    </citation>
    <scope>IDENTIFICATION</scope>
</reference>
<evidence type="ECO:0008006" key="4">
    <source>
        <dbReference type="Google" id="ProtNLM"/>
    </source>
</evidence>
<dbReference type="GeneID" id="115600798"/>
<dbReference type="InterPro" id="IPR052565">
    <property type="entry name" value="Glutaredoxin-like_YDR286C"/>
</dbReference>
<dbReference type="AlphaFoldDB" id="A0A672UXZ6"/>
<dbReference type="Ensembl" id="ENSSHBT00005023658.1">
    <property type="protein sequence ID" value="ENSSHBP00005019818.1"/>
    <property type="gene ID" value="ENSSHBG00005016954.1"/>
</dbReference>
<sequence>MSLGKGLRAPVGEAKDQAQGDGGGREGSARGGERTGRGAQRAGGAGGPPAGSAAVAGGRPGPPRPCVPRPAEPPAAAPWPRGRWVPDAQVSAGWCGAPGRAGPGRAAVLGSGCRGLLGAVGAGAAVAGLVAGQSWQRAGGGREHRAGRRERGGAVSFGRRSGTMVLCLLSRTLQLARHSYSPLGRPLCSTSANKPVLTLFTKKPCPLCDEAKEVLEPYKRRVILQEVDITLPENSAWCDKYKYDIPVFHLNGKFLMKHRVDIQKFEDQLMKQELRNDGKQ</sequence>
<dbReference type="RefSeq" id="XP_030326011.1">
    <property type="nucleotide sequence ID" value="XM_030470151.1"/>
</dbReference>
<organism evidence="2 3">
    <name type="scientific">Strigops habroptila</name>
    <name type="common">Kakapo</name>
    <dbReference type="NCBI Taxonomy" id="2489341"/>
    <lineage>
        <taxon>Eukaryota</taxon>
        <taxon>Metazoa</taxon>
        <taxon>Chordata</taxon>
        <taxon>Craniata</taxon>
        <taxon>Vertebrata</taxon>
        <taxon>Euteleostomi</taxon>
        <taxon>Archelosauria</taxon>
        <taxon>Archosauria</taxon>
        <taxon>Dinosauria</taxon>
        <taxon>Saurischia</taxon>
        <taxon>Theropoda</taxon>
        <taxon>Coelurosauria</taxon>
        <taxon>Aves</taxon>
        <taxon>Neognathae</taxon>
        <taxon>Neoaves</taxon>
        <taxon>Telluraves</taxon>
        <taxon>Australaves</taxon>
        <taxon>Psittaciformes</taxon>
        <taxon>Psittacidae</taxon>
        <taxon>Strigops</taxon>
    </lineage>
</organism>
<evidence type="ECO:0000256" key="1">
    <source>
        <dbReference type="SAM" id="MobiDB-lite"/>
    </source>
</evidence>
<dbReference type="InterPro" id="IPR008554">
    <property type="entry name" value="Glutaredoxin-like"/>
</dbReference>
<reference evidence="2" key="2">
    <citation type="submission" date="2025-08" db="UniProtKB">
        <authorList>
            <consortium name="Ensembl"/>
        </authorList>
    </citation>
    <scope>IDENTIFICATION</scope>
</reference>
<dbReference type="InParanoid" id="A0A672UXZ6"/>
<dbReference type="CTD" id="134153894"/>
<dbReference type="Proteomes" id="UP000472266">
    <property type="component" value="Chromosome 3"/>
</dbReference>
<proteinExistence type="predicted"/>
<evidence type="ECO:0000313" key="3">
    <source>
        <dbReference type="Proteomes" id="UP000472266"/>
    </source>
</evidence>
<dbReference type="KEGG" id="shab:115600798"/>
<dbReference type="GeneTree" id="ENSGT00940000169187"/>
<dbReference type="PANTHER" id="PTHR33558">
    <property type="entry name" value="GLUTAREDOXIN-LIKE PROTEIN C5ORF63 HOMOLOG"/>
    <property type="match status" value="1"/>
</dbReference>
<feature type="compositionally biased region" description="Pro residues" evidence="1">
    <location>
        <begin position="60"/>
        <end position="77"/>
    </location>
</feature>